<evidence type="ECO:0000256" key="3">
    <source>
        <dbReference type="SAM" id="Phobius"/>
    </source>
</evidence>
<protein>
    <submittedName>
        <fullName evidence="5">CLC4E protein</fullName>
    </submittedName>
</protein>
<keyword evidence="2" id="KW-1015">Disulfide bond</keyword>
<dbReference type="Gene3D" id="3.10.100.10">
    <property type="entry name" value="Mannose-Binding Protein A, subunit A"/>
    <property type="match status" value="1"/>
</dbReference>
<keyword evidence="3" id="KW-0812">Transmembrane</keyword>
<feature type="transmembrane region" description="Helical" evidence="3">
    <location>
        <begin position="47"/>
        <end position="68"/>
    </location>
</feature>
<dbReference type="InterPro" id="IPR001304">
    <property type="entry name" value="C-type_lectin-like"/>
</dbReference>
<evidence type="ECO:0000313" key="5">
    <source>
        <dbReference type="EMBL" id="MBN3290609.1"/>
    </source>
</evidence>
<evidence type="ECO:0000256" key="2">
    <source>
        <dbReference type="ARBA" id="ARBA00023157"/>
    </source>
</evidence>
<dbReference type="SMART" id="SM00034">
    <property type="entry name" value="CLECT"/>
    <property type="match status" value="1"/>
</dbReference>
<dbReference type="InterPro" id="IPR050111">
    <property type="entry name" value="C-type_lectin/snaclec_domain"/>
</dbReference>
<name>A0ABS2YVU0_POLSE</name>
<feature type="domain" description="C-type lectin" evidence="4">
    <location>
        <begin position="182"/>
        <end position="296"/>
    </location>
</feature>
<dbReference type="Proteomes" id="UP001166052">
    <property type="component" value="Unassembled WGS sequence"/>
</dbReference>
<dbReference type="EMBL" id="JAAWVN010008891">
    <property type="protein sequence ID" value="MBN3290609.1"/>
    <property type="molecule type" value="Genomic_DNA"/>
</dbReference>
<sequence>MTKENFYVMRSVPNEYSTDNLKEKIKERRTDSYERSRQIPPSERRSWCLNIFVLLLFILSLALLITSFHKISSAKHEQKRLKDKLVEYDAMVKKLQGSINKTKGQVVSKLSELEVNITDLIKNSSHFQNAVQMRFEQSQKNITELLNKSTEVWTALQSVFSNQTNSSESSYHFCPDGWHRGFTHSCYYLSTDQRNWTNSKMYCESQQAHLVIIEDQKEQDFIYKLVKNKEVWLGFSDLETEGTWVWVDGLPRKEVTFWNEGEPNNSDMNEDCGSMRPESATWNDLPCAFQRDFVCEKTASFSCAFQNV</sequence>
<dbReference type="InterPro" id="IPR033989">
    <property type="entry name" value="CD209-like_CTLD"/>
</dbReference>
<dbReference type="SUPFAM" id="SSF56436">
    <property type="entry name" value="C-type lectin-like"/>
    <property type="match status" value="1"/>
</dbReference>
<comment type="caution">
    <text evidence="5">The sequence shown here is derived from an EMBL/GenBank/DDBJ whole genome shotgun (WGS) entry which is preliminary data.</text>
</comment>
<dbReference type="InterPro" id="IPR018378">
    <property type="entry name" value="C-type_lectin_CS"/>
</dbReference>
<feature type="non-terminal residue" evidence="5">
    <location>
        <position position="308"/>
    </location>
</feature>
<dbReference type="PROSITE" id="PS00615">
    <property type="entry name" value="C_TYPE_LECTIN_1"/>
    <property type="match status" value="1"/>
</dbReference>
<keyword evidence="3" id="KW-0472">Membrane</keyword>
<proteinExistence type="predicted"/>
<evidence type="ECO:0000256" key="1">
    <source>
        <dbReference type="ARBA" id="ARBA00022734"/>
    </source>
</evidence>
<evidence type="ECO:0000313" key="6">
    <source>
        <dbReference type="Proteomes" id="UP001166052"/>
    </source>
</evidence>
<dbReference type="CDD" id="cd03590">
    <property type="entry name" value="CLECT_DC-SIGN_like"/>
    <property type="match status" value="1"/>
</dbReference>
<feature type="non-terminal residue" evidence="5">
    <location>
        <position position="1"/>
    </location>
</feature>
<dbReference type="InterPro" id="IPR016187">
    <property type="entry name" value="CTDL_fold"/>
</dbReference>
<dbReference type="PROSITE" id="PS50041">
    <property type="entry name" value="C_TYPE_LECTIN_2"/>
    <property type="match status" value="1"/>
</dbReference>
<keyword evidence="3" id="KW-1133">Transmembrane helix</keyword>
<gene>
    <name evidence="5" type="primary">Clec4e_3</name>
    <name evidence="5" type="ORF">GTO92_0008897</name>
</gene>
<dbReference type="Pfam" id="PF00059">
    <property type="entry name" value="Lectin_C"/>
    <property type="match status" value="1"/>
</dbReference>
<organism evidence="5 6">
    <name type="scientific">Polypterus senegalus</name>
    <name type="common">Senegal bichir</name>
    <dbReference type="NCBI Taxonomy" id="55291"/>
    <lineage>
        <taxon>Eukaryota</taxon>
        <taxon>Metazoa</taxon>
        <taxon>Chordata</taxon>
        <taxon>Craniata</taxon>
        <taxon>Vertebrata</taxon>
        <taxon>Euteleostomi</taxon>
        <taxon>Actinopterygii</taxon>
        <taxon>Polypteriformes</taxon>
        <taxon>Polypteridae</taxon>
        <taxon>Polypterus</taxon>
    </lineage>
</organism>
<keyword evidence="6" id="KW-1185">Reference proteome</keyword>
<keyword evidence="1" id="KW-0430">Lectin</keyword>
<accession>A0ABS2YVU0</accession>
<dbReference type="InterPro" id="IPR016186">
    <property type="entry name" value="C-type_lectin-like/link_sf"/>
</dbReference>
<dbReference type="PANTHER" id="PTHR22803">
    <property type="entry name" value="MANNOSE, PHOSPHOLIPASE, LECTIN RECEPTOR RELATED"/>
    <property type="match status" value="1"/>
</dbReference>
<evidence type="ECO:0000259" key="4">
    <source>
        <dbReference type="PROSITE" id="PS50041"/>
    </source>
</evidence>
<reference evidence="5" key="1">
    <citation type="journal article" date="2021" name="Cell">
        <title>Tracing the genetic footprints of vertebrate landing in non-teleost ray-finned fishes.</title>
        <authorList>
            <person name="Bi X."/>
            <person name="Wang K."/>
            <person name="Yang L."/>
            <person name="Pan H."/>
            <person name="Jiang H."/>
            <person name="Wei Q."/>
            <person name="Fang M."/>
            <person name="Yu H."/>
            <person name="Zhu C."/>
            <person name="Cai Y."/>
            <person name="He Y."/>
            <person name="Gan X."/>
            <person name="Zeng H."/>
            <person name="Yu D."/>
            <person name="Zhu Y."/>
            <person name="Jiang H."/>
            <person name="Qiu Q."/>
            <person name="Yang H."/>
            <person name="Zhang Y.E."/>
            <person name="Wang W."/>
            <person name="Zhu M."/>
            <person name="He S."/>
            <person name="Zhang G."/>
        </authorList>
    </citation>
    <scope>NUCLEOTIDE SEQUENCE</scope>
    <source>
        <strain evidence="5">Bchr_001</strain>
    </source>
</reference>